<proteinExistence type="predicted"/>
<organism evidence="1 2">
    <name type="scientific">Phytohabitans flavus</name>
    <dbReference type="NCBI Taxonomy" id="1076124"/>
    <lineage>
        <taxon>Bacteria</taxon>
        <taxon>Bacillati</taxon>
        <taxon>Actinomycetota</taxon>
        <taxon>Actinomycetes</taxon>
        <taxon>Micromonosporales</taxon>
        <taxon>Micromonosporaceae</taxon>
    </lineage>
</organism>
<gene>
    <name evidence="1" type="ORF">Pflav_015110</name>
</gene>
<evidence type="ECO:0000313" key="1">
    <source>
        <dbReference type="EMBL" id="BCB75101.1"/>
    </source>
</evidence>
<dbReference type="Proteomes" id="UP000502508">
    <property type="component" value="Chromosome"/>
</dbReference>
<dbReference type="KEGG" id="pfla:Pflav_015110"/>
<sequence length="170" mass="17389">MSAVPVLICVLALAAACSPTTDPGVPTANSSGSAAQSAGSGGLTAYAKCIRDHGVNVPEPAQGVDARAWIRQQADANPAFDAAAMACVHLAPADSGEHAQQVSAQELEQLRAYAVCMRAHQIDVSDPTPQGSMTVGGRLKDASKAQLEADPAYRAAHEACKDKLPTQGAK</sequence>
<name>A0A6F8XMV5_9ACTN</name>
<dbReference type="AlphaFoldDB" id="A0A6F8XMV5"/>
<protein>
    <submittedName>
        <fullName evidence="1">Uncharacterized protein</fullName>
    </submittedName>
</protein>
<evidence type="ECO:0000313" key="2">
    <source>
        <dbReference type="Proteomes" id="UP000502508"/>
    </source>
</evidence>
<keyword evidence="2" id="KW-1185">Reference proteome</keyword>
<dbReference type="RefSeq" id="WP_173034694.1">
    <property type="nucleotide sequence ID" value="NZ_AP022870.1"/>
</dbReference>
<reference evidence="1 2" key="1">
    <citation type="submission" date="2020-03" db="EMBL/GenBank/DDBJ databases">
        <title>Whole genome shotgun sequence of Phytohabitans flavus NBRC 107702.</title>
        <authorList>
            <person name="Komaki H."/>
            <person name="Tamura T."/>
        </authorList>
    </citation>
    <scope>NUCLEOTIDE SEQUENCE [LARGE SCALE GENOMIC DNA]</scope>
    <source>
        <strain evidence="1 2">NBRC 107702</strain>
    </source>
</reference>
<dbReference type="EMBL" id="AP022870">
    <property type="protein sequence ID" value="BCB75101.1"/>
    <property type="molecule type" value="Genomic_DNA"/>
</dbReference>
<accession>A0A6F8XMV5</accession>
<reference evidence="1 2" key="2">
    <citation type="submission" date="2020-03" db="EMBL/GenBank/DDBJ databases">
        <authorList>
            <person name="Ichikawa N."/>
            <person name="Kimura A."/>
            <person name="Kitahashi Y."/>
            <person name="Uohara A."/>
        </authorList>
    </citation>
    <scope>NUCLEOTIDE SEQUENCE [LARGE SCALE GENOMIC DNA]</scope>
    <source>
        <strain evidence="1 2">NBRC 107702</strain>
    </source>
</reference>